<dbReference type="Proteomes" id="UP000176800">
    <property type="component" value="Unassembled WGS sequence"/>
</dbReference>
<evidence type="ECO:0000313" key="2">
    <source>
        <dbReference type="Proteomes" id="UP000176800"/>
    </source>
</evidence>
<sequence>MTLYVVISVITDGRDFSIRTDWADSPSVFGPANAVFTKEGWVEKRGDYAKLHTAVLKEVKRRGISLFSETRTP</sequence>
<dbReference type="EMBL" id="MHWE01000014">
    <property type="protein sequence ID" value="OHB03694.1"/>
    <property type="molecule type" value="Genomic_DNA"/>
</dbReference>
<gene>
    <name evidence="1" type="ORF">A3B14_01465</name>
</gene>
<dbReference type="AlphaFoldDB" id="A0A1G2U2J9"/>
<reference evidence="1 2" key="1">
    <citation type="journal article" date="2016" name="Nat. Commun.">
        <title>Thousands of microbial genomes shed light on interconnected biogeochemical processes in an aquifer system.</title>
        <authorList>
            <person name="Anantharaman K."/>
            <person name="Brown C.T."/>
            <person name="Hug L.A."/>
            <person name="Sharon I."/>
            <person name="Castelle C.J."/>
            <person name="Probst A.J."/>
            <person name="Thomas B.C."/>
            <person name="Singh A."/>
            <person name="Wilkins M.J."/>
            <person name="Karaoz U."/>
            <person name="Brodie E.L."/>
            <person name="Williams K.H."/>
            <person name="Hubbard S.S."/>
            <person name="Banfield J.F."/>
        </authorList>
    </citation>
    <scope>NUCLEOTIDE SEQUENCE [LARGE SCALE GENOMIC DNA]</scope>
</reference>
<organism evidence="1 2">
    <name type="scientific">Candidatus Zambryskibacteria bacterium RIFCSPLOWO2_01_FULL_45_21</name>
    <dbReference type="NCBI Taxonomy" id="1802761"/>
    <lineage>
        <taxon>Bacteria</taxon>
        <taxon>Candidatus Zambryskiibacteriota</taxon>
    </lineage>
</organism>
<proteinExistence type="predicted"/>
<evidence type="ECO:0000313" key="1">
    <source>
        <dbReference type="EMBL" id="OHB03694.1"/>
    </source>
</evidence>
<comment type="caution">
    <text evidence="1">The sequence shown here is derived from an EMBL/GenBank/DDBJ whole genome shotgun (WGS) entry which is preliminary data.</text>
</comment>
<name>A0A1G2U2J9_9BACT</name>
<accession>A0A1G2U2J9</accession>
<protein>
    <submittedName>
        <fullName evidence="1">Uncharacterized protein</fullName>
    </submittedName>
</protein>